<keyword evidence="2 3" id="KW-0810">Translation regulation</keyword>
<dbReference type="GO" id="GO:0043024">
    <property type="term" value="F:ribosomal small subunit binding"/>
    <property type="evidence" value="ECO:0007669"/>
    <property type="project" value="TreeGrafter"/>
</dbReference>
<comment type="caution">
    <text evidence="5">The sequence shown here is derived from an EMBL/GenBank/DDBJ whole genome shotgun (WGS) entry which is preliminary data.</text>
</comment>
<keyword evidence="6" id="KW-1185">Reference proteome</keyword>
<evidence type="ECO:0000256" key="1">
    <source>
        <dbReference type="ARBA" id="ARBA00022490"/>
    </source>
</evidence>
<dbReference type="InterPro" id="IPR036567">
    <property type="entry name" value="RHF-like"/>
</dbReference>
<proteinExistence type="inferred from homology"/>
<accession>A0A937FFZ5</accession>
<evidence type="ECO:0000259" key="4">
    <source>
        <dbReference type="Pfam" id="PF16321"/>
    </source>
</evidence>
<dbReference type="PANTHER" id="PTHR33231:SF1">
    <property type="entry name" value="30S RIBOSOMAL PROTEIN"/>
    <property type="match status" value="1"/>
</dbReference>
<name>A0A937FFZ5_9CLOT</name>
<dbReference type="GO" id="GO:0022627">
    <property type="term" value="C:cytosolic small ribosomal subunit"/>
    <property type="evidence" value="ECO:0007669"/>
    <property type="project" value="TreeGrafter"/>
</dbReference>
<dbReference type="InterPro" id="IPR050574">
    <property type="entry name" value="HPF/YfiA_ribosome-assoc"/>
</dbReference>
<dbReference type="FunFam" id="3.30.505.50:FF:000001">
    <property type="entry name" value="Ribosome hibernation promoting factor"/>
    <property type="match status" value="1"/>
</dbReference>
<keyword evidence="1 3" id="KW-0963">Cytoplasm</keyword>
<dbReference type="InterPro" id="IPR038416">
    <property type="entry name" value="Ribosom_S30AE_C_sf"/>
</dbReference>
<reference evidence="5" key="1">
    <citation type="submission" date="2021-01" db="EMBL/GenBank/DDBJ databases">
        <title>Genome public.</title>
        <authorList>
            <person name="Liu C."/>
            <person name="Sun Q."/>
        </authorList>
    </citation>
    <scope>NUCLEOTIDE SEQUENCE</scope>
    <source>
        <strain evidence="5">YIM B02565</strain>
    </source>
</reference>
<comment type="similarity">
    <text evidence="3">Belongs to the HPF/YfiA ribosome-associated protein family. Long HPF subfamily.</text>
</comment>
<dbReference type="NCBIfam" id="TIGR00741">
    <property type="entry name" value="yfiA"/>
    <property type="match status" value="1"/>
</dbReference>
<organism evidence="5 6">
    <name type="scientific">Clostridium paridis</name>
    <dbReference type="NCBI Taxonomy" id="2803863"/>
    <lineage>
        <taxon>Bacteria</taxon>
        <taxon>Bacillati</taxon>
        <taxon>Bacillota</taxon>
        <taxon>Clostridia</taxon>
        <taxon>Eubacteriales</taxon>
        <taxon>Clostridiaceae</taxon>
        <taxon>Clostridium</taxon>
    </lineage>
</organism>
<dbReference type="Pfam" id="PF16321">
    <property type="entry name" value="Ribosom_S30AE_C"/>
    <property type="match status" value="1"/>
</dbReference>
<feature type="domain" description="Sigma 54 modulation/S30EA ribosomal protein C-terminal" evidence="4">
    <location>
        <begin position="117"/>
        <end position="172"/>
    </location>
</feature>
<dbReference type="CDD" id="cd00552">
    <property type="entry name" value="RaiA"/>
    <property type="match status" value="1"/>
</dbReference>
<comment type="subcellular location">
    <subcellularLocation>
        <location evidence="3">Cytoplasm</location>
    </subcellularLocation>
</comment>
<evidence type="ECO:0000256" key="2">
    <source>
        <dbReference type="ARBA" id="ARBA00022845"/>
    </source>
</evidence>
<dbReference type="GO" id="GO:0045900">
    <property type="term" value="P:negative regulation of translational elongation"/>
    <property type="evidence" value="ECO:0007669"/>
    <property type="project" value="TreeGrafter"/>
</dbReference>
<sequence>MKVTVIAKNIELTQALKDTVEKKISKLGKYFNPDVEARATLSVQKNRQTIEVTIPFNGIILRGEESTDDLYRSIDLVEEKLERQIRKQRTKISRRSHGGADSLRYVSFESIPEEDEQEFKVVKTKRFNVKPMSTEEAILQMELLGHNFFVYQDGETNDMNVVYKRKDGQYGLIEAEF</sequence>
<evidence type="ECO:0000313" key="6">
    <source>
        <dbReference type="Proteomes" id="UP000623681"/>
    </source>
</evidence>
<gene>
    <name evidence="5" type="primary">raiA</name>
    <name evidence="3" type="synonym">hpf</name>
    <name evidence="5" type="ORF">JK634_12625</name>
</gene>
<dbReference type="RefSeq" id="WP_202768003.1">
    <property type="nucleotide sequence ID" value="NZ_JAESWA010000022.1"/>
</dbReference>
<dbReference type="InterPro" id="IPR034694">
    <property type="entry name" value="HPF_long/plastid"/>
</dbReference>
<evidence type="ECO:0000256" key="3">
    <source>
        <dbReference type="HAMAP-Rule" id="MF_00839"/>
    </source>
</evidence>
<comment type="subunit">
    <text evidence="3">Interacts with 100S ribosomes.</text>
</comment>
<dbReference type="PANTHER" id="PTHR33231">
    <property type="entry name" value="30S RIBOSOMAL PROTEIN"/>
    <property type="match status" value="1"/>
</dbReference>
<dbReference type="AlphaFoldDB" id="A0A937FFZ5"/>
<dbReference type="HAMAP" id="MF_00839">
    <property type="entry name" value="HPF"/>
    <property type="match status" value="1"/>
</dbReference>
<dbReference type="EMBL" id="JAESWA010000022">
    <property type="protein sequence ID" value="MBL4932659.1"/>
    <property type="molecule type" value="Genomic_DNA"/>
</dbReference>
<comment type="function">
    <text evidence="3">Required for dimerization of active 70S ribosomes into 100S ribosomes in stationary phase; 100S ribosomes are translationally inactive and sometimes present during exponential growth.</text>
</comment>
<dbReference type="Gene3D" id="3.30.160.100">
    <property type="entry name" value="Ribosome hibernation promotion factor-like"/>
    <property type="match status" value="1"/>
</dbReference>
<dbReference type="InterPro" id="IPR032528">
    <property type="entry name" value="Ribosom_S30AE_C"/>
</dbReference>
<evidence type="ECO:0000313" key="5">
    <source>
        <dbReference type="EMBL" id="MBL4932659.1"/>
    </source>
</evidence>
<dbReference type="Gene3D" id="3.30.505.50">
    <property type="entry name" value="Sigma 54 modulation/S30EA ribosomal protein, C-terminal domain"/>
    <property type="match status" value="1"/>
</dbReference>
<dbReference type="SUPFAM" id="SSF69754">
    <property type="entry name" value="Ribosome binding protein Y (YfiA homologue)"/>
    <property type="match status" value="1"/>
</dbReference>
<dbReference type="Proteomes" id="UP000623681">
    <property type="component" value="Unassembled WGS sequence"/>
</dbReference>
<protein>
    <recommendedName>
        <fullName evidence="3">Ribosome hibernation promoting factor</fullName>
        <shortName evidence="3">HPF</shortName>
    </recommendedName>
</protein>
<dbReference type="InterPro" id="IPR003489">
    <property type="entry name" value="RHF/RaiA"/>
</dbReference>
<dbReference type="Pfam" id="PF02482">
    <property type="entry name" value="Ribosomal_S30AE"/>
    <property type="match status" value="1"/>
</dbReference>